<dbReference type="EMBL" id="PISD01000008">
    <property type="protein sequence ID" value="PKG30229.1"/>
    <property type="molecule type" value="Genomic_DNA"/>
</dbReference>
<organism evidence="1 2">
    <name type="scientific">Cytobacillus horneckiae</name>
    <dbReference type="NCBI Taxonomy" id="549687"/>
    <lineage>
        <taxon>Bacteria</taxon>
        <taxon>Bacillati</taxon>
        <taxon>Bacillota</taxon>
        <taxon>Bacilli</taxon>
        <taxon>Bacillales</taxon>
        <taxon>Bacillaceae</taxon>
        <taxon>Cytobacillus</taxon>
    </lineage>
</organism>
<comment type="caution">
    <text evidence="1">The sequence shown here is derived from an EMBL/GenBank/DDBJ whole genome shotgun (WGS) entry which is preliminary data.</text>
</comment>
<dbReference type="PROSITE" id="PS51257">
    <property type="entry name" value="PROKAR_LIPOPROTEIN"/>
    <property type="match status" value="1"/>
</dbReference>
<evidence type="ECO:0000313" key="1">
    <source>
        <dbReference type="EMBL" id="PKG30229.1"/>
    </source>
</evidence>
<name>A0A2N0ZL42_9BACI</name>
<dbReference type="Proteomes" id="UP000233343">
    <property type="component" value="Unassembled WGS sequence"/>
</dbReference>
<keyword evidence="2" id="KW-1185">Reference proteome</keyword>
<proteinExistence type="predicted"/>
<evidence type="ECO:0008006" key="3">
    <source>
        <dbReference type="Google" id="ProtNLM"/>
    </source>
</evidence>
<gene>
    <name evidence="1" type="ORF">CWS20_04345</name>
</gene>
<evidence type="ECO:0000313" key="2">
    <source>
        <dbReference type="Proteomes" id="UP000233343"/>
    </source>
</evidence>
<dbReference type="AlphaFoldDB" id="A0A2N0ZL42"/>
<dbReference type="RefSeq" id="WP_066199818.1">
    <property type="nucleotide sequence ID" value="NZ_JAFDQP010000002.1"/>
</dbReference>
<dbReference type="InterPro" id="IPR045956">
    <property type="entry name" value="DUF6376"/>
</dbReference>
<reference evidence="1 2" key="1">
    <citation type="journal article" date="2010" name="Int. J. Syst. Evol. Microbiol.">
        <title>Bacillus horneckiae sp. nov., isolated from a spacecraft-assembly clean room.</title>
        <authorList>
            <person name="Vaishampayan P."/>
            <person name="Probst A."/>
            <person name="Krishnamurthi S."/>
            <person name="Ghosh S."/>
            <person name="Osman S."/>
            <person name="McDowall A."/>
            <person name="Ruckmani A."/>
            <person name="Mayilraj S."/>
            <person name="Venkateswaran K."/>
        </authorList>
    </citation>
    <scope>NUCLEOTIDE SEQUENCE [LARGE SCALE GENOMIC DNA]</scope>
    <source>
        <strain evidence="2">1PO1SC</strain>
    </source>
</reference>
<sequence length="147" mass="17038">MKRFIYFIPVFLLLTAACSPIEDTKNTLTYINGAEDYMNEMSQFTEDFPTMAEAALRDTQAAQELESYVQQIQQDIETFNKLESPAMMEELHSEILNHNENIQQGLKTFEQELENGTLNIEFIENSEVLKSVQDIQNIYEQIEQLGE</sequence>
<accession>A0A2N0ZL42</accession>
<dbReference type="Pfam" id="PF19903">
    <property type="entry name" value="DUF6376"/>
    <property type="match status" value="1"/>
</dbReference>
<protein>
    <recommendedName>
        <fullName evidence="3">Lipoprotein</fullName>
    </recommendedName>
</protein>